<dbReference type="Pfam" id="PF05866">
    <property type="entry name" value="RusA"/>
    <property type="match status" value="1"/>
</dbReference>
<dbReference type="EMBL" id="JBHTLU010000012">
    <property type="protein sequence ID" value="MFD1219687.1"/>
    <property type="molecule type" value="Genomic_DNA"/>
</dbReference>
<proteinExistence type="predicted"/>
<evidence type="ECO:0000313" key="2">
    <source>
        <dbReference type="Proteomes" id="UP001597180"/>
    </source>
</evidence>
<gene>
    <name evidence="1" type="ORF">ACFQ4B_06125</name>
</gene>
<keyword evidence="2" id="KW-1185">Reference proteome</keyword>
<dbReference type="InterPro" id="IPR036614">
    <property type="entry name" value="RusA-like_sf"/>
</dbReference>
<accession>A0ABW3UFF0</accession>
<dbReference type="Gene3D" id="3.30.1330.70">
    <property type="entry name" value="Holliday junction resolvase RusA"/>
    <property type="match status" value="1"/>
</dbReference>
<name>A0ABW3UFF0_9BACL</name>
<evidence type="ECO:0000313" key="1">
    <source>
        <dbReference type="EMBL" id="MFD1219687.1"/>
    </source>
</evidence>
<reference evidence="2" key="1">
    <citation type="journal article" date="2019" name="Int. J. Syst. Evol. Microbiol.">
        <title>The Global Catalogue of Microorganisms (GCM) 10K type strain sequencing project: providing services to taxonomists for standard genome sequencing and annotation.</title>
        <authorList>
            <consortium name="The Broad Institute Genomics Platform"/>
            <consortium name="The Broad Institute Genome Sequencing Center for Infectious Disease"/>
            <person name="Wu L."/>
            <person name="Ma J."/>
        </authorList>
    </citation>
    <scope>NUCLEOTIDE SEQUENCE [LARGE SCALE GENOMIC DNA]</scope>
    <source>
        <strain evidence="2">CCUG 53270</strain>
    </source>
</reference>
<comment type="caution">
    <text evidence="1">The sequence shown here is derived from an EMBL/GenBank/DDBJ whole genome shotgun (WGS) entry which is preliminary data.</text>
</comment>
<dbReference type="Proteomes" id="UP001597180">
    <property type="component" value="Unassembled WGS sequence"/>
</dbReference>
<sequence>MSDSKKVINLISKVPPSVNHYLGYRVVSKRKNGKMVHIVVPYLTKEAKEYKEYFSEYAKKQVSEQNWDIEQTRHKHFYMDCIYYFPRIDMDEQNYPKCMSDALNGIAYVDDNFILTRTNRIYYDTKNPRVEILIQPVDYIGIFDNQDELNEFEFKCKTCKRYKRNCSILKNAIKGKIQDEIINKECKKHTI</sequence>
<dbReference type="InterPro" id="IPR008822">
    <property type="entry name" value="Endonuclease_RusA-like"/>
</dbReference>
<dbReference type="RefSeq" id="WP_345594784.1">
    <property type="nucleotide sequence ID" value="NZ_BAABJG010000055.1"/>
</dbReference>
<dbReference type="SUPFAM" id="SSF103084">
    <property type="entry name" value="Holliday junction resolvase RusA"/>
    <property type="match status" value="1"/>
</dbReference>
<organism evidence="1 2">
    <name type="scientific">Paenibacillus vulneris</name>
    <dbReference type="NCBI Taxonomy" id="1133364"/>
    <lineage>
        <taxon>Bacteria</taxon>
        <taxon>Bacillati</taxon>
        <taxon>Bacillota</taxon>
        <taxon>Bacilli</taxon>
        <taxon>Bacillales</taxon>
        <taxon>Paenibacillaceae</taxon>
        <taxon>Paenibacillus</taxon>
    </lineage>
</organism>
<protein>
    <submittedName>
        <fullName evidence="1">RusA family crossover junction endodeoxyribonuclease</fullName>
    </submittedName>
</protein>